<protein>
    <submittedName>
        <fullName evidence="1">Uncharacterized protein</fullName>
    </submittedName>
</protein>
<organism evidence="1 2">
    <name type="scientific">Venturia nashicola</name>
    <dbReference type="NCBI Taxonomy" id="86259"/>
    <lineage>
        <taxon>Eukaryota</taxon>
        <taxon>Fungi</taxon>
        <taxon>Dikarya</taxon>
        <taxon>Ascomycota</taxon>
        <taxon>Pezizomycotina</taxon>
        <taxon>Dothideomycetes</taxon>
        <taxon>Pleosporomycetidae</taxon>
        <taxon>Venturiales</taxon>
        <taxon>Venturiaceae</taxon>
        <taxon>Venturia</taxon>
    </lineage>
</organism>
<reference evidence="1 2" key="1">
    <citation type="submission" date="2019-04" db="EMBL/GenBank/DDBJ databases">
        <title>High contiguity whole genome sequence and gene annotation resource for two Venturia nashicola isolates.</title>
        <authorList>
            <person name="Prokchorchik M."/>
            <person name="Won K."/>
            <person name="Lee Y."/>
            <person name="Choi E.D."/>
            <person name="Segonzac C."/>
            <person name="Sohn K.H."/>
        </authorList>
    </citation>
    <scope>NUCLEOTIDE SEQUENCE [LARGE SCALE GENOMIC DNA]</scope>
    <source>
        <strain evidence="1 2">PRI2</strain>
    </source>
</reference>
<evidence type="ECO:0000313" key="1">
    <source>
        <dbReference type="EMBL" id="TID18775.1"/>
    </source>
</evidence>
<dbReference type="AlphaFoldDB" id="A0A4Z1P3L0"/>
<accession>A0A4Z1P3L0</accession>
<dbReference type="EMBL" id="SNSC02000013">
    <property type="protein sequence ID" value="TID18775.1"/>
    <property type="molecule type" value="Genomic_DNA"/>
</dbReference>
<dbReference type="Proteomes" id="UP000298493">
    <property type="component" value="Unassembled WGS sequence"/>
</dbReference>
<comment type="caution">
    <text evidence="1">The sequence shown here is derived from an EMBL/GenBank/DDBJ whole genome shotgun (WGS) entry which is preliminary data.</text>
</comment>
<keyword evidence="2" id="KW-1185">Reference proteome</keyword>
<evidence type="ECO:0000313" key="2">
    <source>
        <dbReference type="Proteomes" id="UP000298493"/>
    </source>
</evidence>
<proteinExistence type="predicted"/>
<gene>
    <name evidence="1" type="ORF">E6O75_ATG05896</name>
</gene>
<sequence>MSPIPQAPLEYYGTSIIPGKAAGNGGWIGRSPPEMPVVRRPVVEKARREEKIVARVEIMEVPQVVLIPATPGEISGREKERRLLRGVSRREGEYSGKGKERESGWEEAEAGSWWDFGNGRFWVVFVGGWIDTLVSVFQDFCFSFANSYLQISSGG</sequence>
<name>A0A4Z1P3L0_9PEZI</name>